<gene>
    <name evidence="9" type="ORF">A3A65_03155</name>
</gene>
<dbReference type="InterPro" id="IPR027031">
    <property type="entry name" value="Gly-tRNA_synthase/POLG2"/>
</dbReference>
<dbReference type="AlphaFoldDB" id="A0A1G1W2V9"/>
<protein>
    <recommendedName>
        <fullName evidence="1">glycine--tRNA ligase</fullName>
        <ecNumber evidence="1">6.1.1.14</ecNumber>
    </recommendedName>
</protein>
<dbReference type="Gene3D" id="3.40.50.800">
    <property type="entry name" value="Anticodon-binding domain"/>
    <property type="match status" value="1"/>
</dbReference>
<evidence type="ECO:0000256" key="4">
    <source>
        <dbReference type="ARBA" id="ARBA00022741"/>
    </source>
</evidence>
<dbReference type="NCBIfam" id="NF003211">
    <property type="entry name" value="PRK04173.1"/>
    <property type="match status" value="1"/>
</dbReference>
<dbReference type="STRING" id="1797593.A3A65_03155"/>
<dbReference type="GO" id="GO:0006426">
    <property type="term" value="P:glycyl-tRNA aminoacylation"/>
    <property type="evidence" value="ECO:0007669"/>
    <property type="project" value="InterPro"/>
</dbReference>
<dbReference type="PANTHER" id="PTHR10745:SF8">
    <property type="entry name" value="DNA POLYMERASE SUBUNIT GAMMA-2, MITOCHONDRIAL"/>
    <property type="match status" value="1"/>
</dbReference>
<evidence type="ECO:0000256" key="1">
    <source>
        <dbReference type="ARBA" id="ARBA00012829"/>
    </source>
</evidence>
<dbReference type="InterPro" id="IPR036621">
    <property type="entry name" value="Anticodon-bd_dom_sf"/>
</dbReference>
<dbReference type="EC" id="6.1.1.14" evidence="1"/>
<dbReference type="GO" id="GO:0004081">
    <property type="term" value="F:bis(5'-nucleosyl)-tetraphosphatase (asymmetrical) activity"/>
    <property type="evidence" value="ECO:0007669"/>
    <property type="project" value="UniProtKB-ARBA"/>
</dbReference>
<keyword evidence="4" id="KW-0547">Nucleotide-binding</keyword>
<evidence type="ECO:0000259" key="8">
    <source>
        <dbReference type="PROSITE" id="PS50862"/>
    </source>
</evidence>
<dbReference type="PROSITE" id="PS50862">
    <property type="entry name" value="AA_TRNA_LIGASE_II"/>
    <property type="match status" value="1"/>
</dbReference>
<evidence type="ECO:0000313" key="10">
    <source>
        <dbReference type="Proteomes" id="UP000176723"/>
    </source>
</evidence>
<feature type="domain" description="Aminoacyl-transfer RNA synthetases class-II family profile" evidence="8">
    <location>
        <begin position="6"/>
        <end position="358"/>
    </location>
</feature>
<dbReference type="GO" id="GO:0070062">
    <property type="term" value="C:extracellular exosome"/>
    <property type="evidence" value="ECO:0007669"/>
    <property type="project" value="UniProtKB-ARBA"/>
</dbReference>
<dbReference type="PANTHER" id="PTHR10745">
    <property type="entry name" value="GLYCYL-TRNA SYNTHETASE/DNA POLYMERASE SUBUNIT GAMMA-2"/>
    <property type="match status" value="1"/>
</dbReference>
<dbReference type="SUPFAM" id="SSF55681">
    <property type="entry name" value="Class II aaRS and biotin synthetases"/>
    <property type="match status" value="1"/>
</dbReference>
<keyword evidence="3 9" id="KW-0436">Ligase</keyword>
<dbReference type="InterPro" id="IPR002315">
    <property type="entry name" value="tRNA-synt_gly"/>
</dbReference>
<dbReference type="PRINTS" id="PR01043">
    <property type="entry name" value="TRNASYNTHGLY"/>
</dbReference>
<evidence type="ECO:0000256" key="3">
    <source>
        <dbReference type="ARBA" id="ARBA00022598"/>
    </source>
</evidence>
<keyword evidence="5" id="KW-0067">ATP-binding</keyword>
<dbReference type="Pfam" id="PF03129">
    <property type="entry name" value="HGTP_anticodon"/>
    <property type="match status" value="1"/>
</dbReference>
<dbReference type="GO" id="GO:0015966">
    <property type="term" value="P:diadenosine tetraphosphate biosynthetic process"/>
    <property type="evidence" value="ECO:0007669"/>
    <property type="project" value="UniProtKB-ARBA"/>
</dbReference>
<dbReference type="Gene3D" id="3.30.930.10">
    <property type="entry name" value="Bira Bifunctional Protein, Domain 2"/>
    <property type="match status" value="1"/>
</dbReference>
<sequence>MGNLMDEVTALAKRRGFVFPGSEIYGGLANTYDYGPLGSELLKNLRDWWWQRFVTQRPEIYGLETSIIMNPKVWEASGHTRSFTDALIDCRKCQTRTRADHLIEEGIKGAKVEGKTLEELETLIQTNRLTCPNCGAFDWTKPREFNLLFETHIGIVPESQSKAYLRGETAQGMFVDFKQVVDTMRPTLPFGIAQSGKAFRNEVTKGKFTFRTLEFDLAEFEYFIRQSEWEKWFEYWKEEVERWATDLGIDKKKLRWRAHGKEELSHYSLRTEDLEYEYPFGFKEWCAVAYRTDYDLKNHMQHSGEDLRYKDPNSGELFIPHVIEPTFGLSRSIVTLLVDGFHKEKERVNLRLHPRLAPIKVAVFPLLRNKENIVAKARSVFDHLKKNQAAVWDDRGNIGKRYYSQDEIGTPYCVTIDFKTLDDDTVTVRDRDTMQQDCVTIGKLQSYFHEKFAR</sequence>
<accession>A0A1G1W2V9</accession>
<proteinExistence type="predicted"/>
<organism evidence="9 10">
    <name type="scientific">Candidatus Chisholmbacteria bacterium RIFCSPLOWO2_01_FULL_49_14</name>
    <dbReference type="NCBI Taxonomy" id="1797593"/>
    <lineage>
        <taxon>Bacteria</taxon>
        <taxon>Candidatus Chisholmiibacteriota</taxon>
    </lineage>
</organism>
<dbReference type="GO" id="GO:0004820">
    <property type="term" value="F:glycine-tRNA ligase activity"/>
    <property type="evidence" value="ECO:0007669"/>
    <property type="project" value="UniProtKB-EC"/>
</dbReference>
<evidence type="ECO:0000313" key="9">
    <source>
        <dbReference type="EMBL" id="OGY22015.1"/>
    </source>
</evidence>
<dbReference type="GO" id="GO:0005524">
    <property type="term" value="F:ATP binding"/>
    <property type="evidence" value="ECO:0007669"/>
    <property type="project" value="UniProtKB-KW"/>
</dbReference>
<dbReference type="EMBL" id="MHCL01000007">
    <property type="protein sequence ID" value="OGY22015.1"/>
    <property type="molecule type" value="Genomic_DNA"/>
</dbReference>
<comment type="caution">
    <text evidence="9">The sequence shown here is derived from an EMBL/GenBank/DDBJ whole genome shotgun (WGS) entry which is preliminary data.</text>
</comment>
<dbReference type="GO" id="GO:0005737">
    <property type="term" value="C:cytoplasm"/>
    <property type="evidence" value="ECO:0007669"/>
    <property type="project" value="InterPro"/>
</dbReference>
<evidence type="ECO:0000256" key="7">
    <source>
        <dbReference type="ARBA" id="ARBA00023146"/>
    </source>
</evidence>
<keyword evidence="6" id="KW-0648">Protein biosynthesis</keyword>
<dbReference type="InterPro" id="IPR006195">
    <property type="entry name" value="aa-tRNA-synth_II"/>
</dbReference>
<evidence type="ECO:0000256" key="5">
    <source>
        <dbReference type="ARBA" id="ARBA00022840"/>
    </source>
</evidence>
<dbReference type="FunFam" id="3.40.50.800:FF:000002">
    <property type="entry name" value="Glycine--tRNA ligase"/>
    <property type="match status" value="1"/>
</dbReference>
<dbReference type="GO" id="GO:1990742">
    <property type="term" value="C:microvesicle"/>
    <property type="evidence" value="ECO:0007669"/>
    <property type="project" value="UniProtKB-ARBA"/>
</dbReference>
<name>A0A1G1W2V9_9BACT</name>
<evidence type="ECO:0000256" key="6">
    <source>
        <dbReference type="ARBA" id="ARBA00022917"/>
    </source>
</evidence>
<keyword evidence="2" id="KW-0963">Cytoplasm</keyword>
<dbReference type="SUPFAM" id="SSF52954">
    <property type="entry name" value="Class II aaRS ABD-related"/>
    <property type="match status" value="1"/>
</dbReference>
<dbReference type="InterPro" id="IPR004154">
    <property type="entry name" value="Anticodon-bd"/>
</dbReference>
<reference evidence="9 10" key="1">
    <citation type="journal article" date="2016" name="Nat. Commun.">
        <title>Thousands of microbial genomes shed light on interconnected biogeochemical processes in an aquifer system.</title>
        <authorList>
            <person name="Anantharaman K."/>
            <person name="Brown C.T."/>
            <person name="Hug L.A."/>
            <person name="Sharon I."/>
            <person name="Castelle C.J."/>
            <person name="Probst A.J."/>
            <person name="Thomas B.C."/>
            <person name="Singh A."/>
            <person name="Wilkins M.J."/>
            <person name="Karaoz U."/>
            <person name="Brodie E.L."/>
            <person name="Williams K.H."/>
            <person name="Hubbard S.S."/>
            <person name="Banfield J.F."/>
        </authorList>
    </citation>
    <scope>NUCLEOTIDE SEQUENCE [LARGE SCALE GENOMIC DNA]</scope>
</reference>
<keyword evidence="7" id="KW-0030">Aminoacyl-tRNA synthetase</keyword>
<evidence type="ECO:0000256" key="2">
    <source>
        <dbReference type="ARBA" id="ARBA00022490"/>
    </source>
</evidence>
<dbReference type="NCBIfam" id="TIGR00389">
    <property type="entry name" value="glyS_dimeric"/>
    <property type="match status" value="1"/>
</dbReference>
<dbReference type="InterPro" id="IPR045864">
    <property type="entry name" value="aa-tRNA-synth_II/BPL/LPL"/>
</dbReference>
<dbReference type="Proteomes" id="UP000176723">
    <property type="component" value="Unassembled WGS sequence"/>
</dbReference>